<protein>
    <submittedName>
        <fullName evidence="1">AlNc14C262G9833 protein</fullName>
    </submittedName>
</protein>
<name>F0WU10_9STRA</name>
<dbReference type="AlphaFoldDB" id="F0WU10"/>
<reference evidence="1" key="2">
    <citation type="submission" date="2011-02" db="EMBL/GenBank/DDBJ databases">
        <authorList>
            <person name="MacLean D."/>
        </authorList>
    </citation>
    <scope>NUCLEOTIDE SEQUENCE</scope>
</reference>
<evidence type="ECO:0000313" key="1">
    <source>
        <dbReference type="EMBL" id="CCA24854.1"/>
    </source>
</evidence>
<accession>F0WU10</accession>
<dbReference type="EMBL" id="FR824307">
    <property type="protein sequence ID" value="CCA24854.1"/>
    <property type="molecule type" value="Genomic_DNA"/>
</dbReference>
<gene>
    <name evidence="1" type="primary">AlNc14C262G9833</name>
    <name evidence="1" type="ORF">ALNC14_109980</name>
</gene>
<dbReference type="HOGENOM" id="CLU_2390585_0_0_1"/>
<reference evidence="1" key="1">
    <citation type="journal article" date="2011" name="PLoS Biol.">
        <title>Gene gain and loss during evolution of obligate parasitism in the white rust pathogen of Arabidopsis thaliana.</title>
        <authorList>
            <person name="Kemen E."/>
            <person name="Gardiner A."/>
            <person name="Schultz-Larsen T."/>
            <person name="Kemen A.C."/>
            <person name="Balmuth A.L."/>
            <person name="Robert-Seilaniantz A."/>
            <person name="Bailey K."/>
            <person name="Holub E."/>
            <person name="Studholme D.J."/>
            <person name="Maclean D."/>
            <person name="Jones J.D."/>
        </authorList>
    </citation>
    <scope>NUCLEOTIDE SEQUENCE</scope>
</reference>
<proteinExistence type="predicted"/>
<organism evidence="1">
    <name type="scientific">Albugo laibachii Nc14</name>
    <dbReference type="NCBI Taxonomy" id="890382"/>
    <lineage>
        <taxon>Eukaryota</taxon>
        <taxon>Sar</taxon>
        <taxon>Stramenopiles</taxon>
        <taxon>Oomycota</taxon>
        <taxon>Peronosporomycetes</taxon>
        <taxon>Albuginales</taxon>
        <taxon>Albuginaceae</taxon>
        <taxon>Albugo</taxon>
    </lineage>
</organism>
<sequence>MRFWSLPYNILRFTYDETTVERAHNVQYRSLGLCYVSCRFKITDAKAIEREEAYLFANEQMSLPCCTKPMYFFMRLNIRSGIDFVGSMDTASTL</sequence>